<evidence type="ECO:0000259" key="7">
    <source>
        <dbReference type="SMART" id="SM00004"/>
    </source>
</evidence>
<feature type="compositionally biased region" description="Polar residues" evidence="4">
    <location>
        <begin position="222"/>
        <end position="235"/>
    </location>
</feature>
<feature type="compositionally biased region" description="Low complexity" evidence="4">
    <location>
        <begin position="206"/>
        <end position="219"/>
    </location>
</feature>
<dbReference type="AlphaFoldDB" id="D8LR05"/>
<sequence>MWPEFGQALRWRWRLFDLLTAIFFTGAQGYSSSADYPDCEGFIGRIGTGICTPENNNELCGYDGGDCCWCDCDSTEYPCEEQGDSSYNCIDPETTCKEEEEEEEGSLPIRGLQESPRVDNTGVPTSSPTTAAPIADSSTFSPTAAAMPVVPVSPGVSQPTDPSSDGVPLGPVVGGVVGGLVIVAIILAVAIKAGLLKNSRHSNTGPTPAAPVDPAYPAALQQYPSQSSGRPTTQYPGAHQYPAPVQ</sequence>
<dbReference type="InterPro" id="IPR000800">
    <property type="entry name" value="Notch_dom"/>
</dbReference>
<proteinExistence type="predicted"/>
<feature type="chain" id="PRO_5003117408" description="LNR domain-containing protein" evidence="6">
    <location>
        <begin position="30"/>
        <end position="246"/>
    </location>
</feature>
<evidence type="ECO:0000256" key="2">
    <source>
        <dbReference type="ARBA" id="ARBA00023157"/>
    </source>
</evidence>
<protein>
    <recommendedName>
        <fullName evidence="7">LNR domain-containing protein</fullName>
    </recommendedName>
</protein>
<evidence type="ECO:0000313" key="8">
    <source>
        <dbReference type="EMBL" id="CBN77678.1"/>
    </source>
</evidence>
<evidence type="ECO:0000256" key="6">
    <source>
        <dbReference type="SAM" id="SignalP"/>
    </source>
</evidence>
<keyword evidence="1" id="KW-0677">Repeat</keyword>
<dbReference type="EMBL" id="FN649743">
    <property type="protein sequence ID" value="CBN77678.1"/>
    <property type="molecule type" value="Genomic_DNA"/>
</dbReference>
<name>D8LR05_ECTSI</name>
<keyword evidence="5" id="KW-0472">Membrane</keyword>
<keyword evidence="6" id="KW-0732">Signal</keyword>
<evidence type="ECO:0000256" key="1">
    <source>
        <dbReference type="ARBA" id="ARBA00022737"/>
    </source>
</evidence>
<accession>D8LR05</accession>
<evidence type="ECO:0000256" key="5">
    <source>
        <dbReference type="SAM" id="Phobius"/>
    </source>
</evidence>
<organism evidence="8 9">
    <name type="scientific">Ectocarpus siliculosus</name>
    <name type="common">Brown alga</name>
    <name type="synonym">Conferva siliculosa</name>
    <dbReference type="NCBI Taxonomy" id="2880"/>
    <lineage>
        <taxon>Eukaryota</taxon>
        <taxon>Sar</taxon>
        <taxon>Stramenopiles</taxon>
        <taxon>Ochrophyta</taxon>
        <taxon>PX clade</taxon>
        <taxon>Phaeophyceae</taxon>
        <taxon>Ectocarpales</taxon>
        <taxon>Ectocarpaceae</taxon>
        <taxon>Ectocarpus</taxon>
    </lineage>
</organism>
<dbReference type="EMBL" id="FN648830">
    <property type="protein sequence ID" value="CBN77678.1"/>
    <property type="molecule type" value="Genomic_DNA"/>
</dbReference>
<feature type="transmembrane region" description="Helical" evidence="5">
    <location>
        <begin position="169"/>
        <end position="191"/>
    </location>
</feature>
<dbReference type="SMART" id="SM00004">
    <property type="entry name" value="NL"/>
    <property type="match status" value="1"/>
</dbReference>
<evidence type="ECO:0000313" key="9">
    <source>
        <dbReference type="Proteomes" id="UP000002630"/>
    </source>
</evidence>
<dbReference type="Proteomes" id="UP000002630">
    <property type="component" value="Linkage Group LG18"/>
</dbReference>
<reference evidence="8 9" key="1">
    <citation type="journal article" date="2010" name="Nature">
        <title>The Ectocarpus genome and the independent evolution of multicellularity in brown algae.</title>
        <authorList>
            <person name="Cock J.M."/>
            <person name="Sterck L."/>
            <person name="Rouze P."/>
            <person name="Scornet D."/>
            <person name="Allen A.E."/>
            <person name="Amoutzias G."/>
            <person name="Anthouard V."/>
            <person name="Artiguenave F."/>
            <person name="Aury J.M."/>
            <person name="Badger J.H."/>
            <person name="Beszteri B."/>
            <person name="Billiau K."/>
            <person name="Bonnet E."/>
            <person name="Bothwell J.H."/>
            <person name="Bowler C."/>
            <person name="Boyen C."/>
            <person name="Brownlee C."/>
            <person name="Carrano C.J."/>
            <person name="Charrier B."/>
            <person name="Cho G.Y."/>
            <person name="Coelho S.M."/>
            <person name="Collen J."/>
            <person name="Corre E."/>
            <person name="Da Silva C."/>
            <person name="Delage L."/>
            <person name="Delaroque N."/>
            <person name="Dittami S.M."/>
            <person name="Doulbeau S."/>
            <person name="Elias M."/>
            <person name="Farnham G."/>
            <person name="Gachon C.M."/>
            <person name="Gschloessl B."/>
            <person name="Heesch S."/>
            <person name="Jabbari K."/>
            <person name="Jubin C."/>
            <person name="Kawai H."/>
            <person name="Kimura K."/>
            <person name="Kloareg B."/>
            <person name="Kupper F.C."/>
            <person name="Lang D."/>
            <person name="Le Bail A."/>
            <person name="Leblanc C."/>
            <person name="Lerouge P."/>
            <person name="Lohr M."/>
            <person name="Lopez P.J."/>
            <person name="Martens C."/>
            <person name="Maumus F."/>
            <person name="Michel G."/>
            <person name="Miranda-Saavedra D."/>
            <person name="Morales J."/>
            <person name="Moreau H."/>
            <person name="Motomura T."/>
            <person name="Nagasato C."/>
            <person name="Napoli C.A."/>
            <person name="Nelson D.R."/>
            <person name="Nyvall-Collen P."/>
            <person name="Peters A.F."/>
            <person name="Pommier C."/>
            <person name="Potin P."/>
            <person name="Poulain J."/>
            <person name="Quesneville H."/>
            <person name="Read B."/>
            <person name="Rensing S.A."/>
            <person name="Ritter A."/>
            <person name="Rousvoal S."/>
            <person name="Samanta M."/>
            <person name="Samson G."/>
            <person name="Schroeder D.C."/>
            <person name="Segurens B."/>
            <person name="Strittmatter M."/>
            <person name="Tonon T."/>
            <person name="Tregear J.W."/>
            <person name="Valentin K."/>
            <person name="von Dassow P."/>
            <person name="Yamagishi T."/>
            <person name="Van de Peer Y."/>
            <person name="Wincker P."/>
        </authorList>
    </citation>
    <scope>NUCLEOTIDE SEQUENCE [LARGE SCALE GENOMIC DNA]</scope>
    <source>
        <strain evidence="9">Ec32 / CCAP1310/4</strain>
    </source>
</reference>
<dbReference type="InParanoid" id="D8LR05"/>
<keyword evidence="2" id="KW-1015">Disulfide bond</keyword>
<evidence type="ECO:0000256" key="4">
    <source>
        <dbReference type="SAM" id="MobiDB-lite"/>
    </source>
</evidence>
<feature type="region of interest" description="Disordered" evidence="4">
    <location>
        <begin position="99"/>
        <end position="131"/>
    </location>
</feature>
<keyword evidence="9" id="KW-1185">Reference proteome</keyword>
<keyword evidence="5" id="KW-0812">Transmembrane</keyword>
<feature type="compositionally biased region" description="Polar residues" evidence="4">
    <location>
        <begin position="122"/>
        <end position="131"/>
    </location>
</feature>
<keyword evidence="3" id="KW-0325">Glycoprotein</keyword>
<feature type="domain" description="LNR" evidence="7">
    <location>
        <begin position="27"/>
        <end position="68"/>
    </location>
</feature>
<feature type="signal peptide" evidence="6">
    <location>
        <begin position="1"/>
        <end position="29"/>
    </location>
</feature>
<keyword evidence="5" id="KW-1133">Transmembrane helix</keyword>
<feature type="region of interest" description="Disordered" evidence="4">
    <location>
        <begin position="202"/>
        <end position="246"/>
    </location>
</feature>
<gene>
    <name evidence="8" type="ORF">Esi_0061_0098</name>
</gene>
<evidence type="ECO:0000256" key="3">
    <source>
        <dbReference type="ARBA" id="ARBA00023180"/>
    </source>
</evidence>